<dbReference type="STRING" id="1288826.MSNKSG1_02369"/>
<reference evidence="2 3" key="1">
    <citation type="journal article" date="2013" name="Genome Announc.">
        <title>Genome Sequence of Hydrothermal Arsenic-Respiring Bacterium Marinobacter santoriniensis NKSG1T.</title>
        <authorList>
            <person name="Handley K.M."/>
            <person name="Upton M."/>
            <person name="Beatson S.A."/>
            <person name="Hery M."/>
            <person name="Lloyd J.R."/>
        </authorList>
    </citation>
    <scope>NUCLEOTIDE SEQUENCE [LARGE SCALE GENOMIC DNA]</scope>
    <source>
        <strain evidence="2 3">NKSG1</strain>
    </source>
</reference>
<gene>
    <name evidence="2" type="ORF">MSNKSG1_02369</name>
</gene>
<dbReference type="EMBL" id="APAT01000007">
    <property type="protein sequence ID" value="EMP57031.1"/>
    <property type="molecule type" value="Genomic_DNA"/>
</dbReference>
<dbReference type="RefSeq" id="WP_008937634.1">
    <property type="nucleotide sequence ID" value="NZ_APAT01000007.1"/>
</dbReference>
<dbReference type="Gene3D" id="3.40.50.300">
    <property type="entry name" value="P-loop containing nucleotide triphosphate hydrolases"/>
    <property type="match status" value="1"/>
</dbReference>
<dbReference type="Pfam" id="PF07728">
    <property type="entry name" value="AAA_5"/>
    <property type="match status" value="1"/>
</dbReference>
<dbReference type="SMART" id="SM00382">
    <property type="entry name" value="AAA"/>
    <property type="match status" value="1"/>
</dbReference>
<dbReference type="AlphaFoldDB" id="M7CTX7"/>
<dbReference type="GO" id="GO:0005524">
    <property type="term" value="F:ATP binding"/>
    <property type="evidence" value="ECO:0007669"/>
    <property type="project" value="InterPro"/>
</dbReference>
<organism evidence="2 3">
    <name type="scientific">Marinobacter santoriniensis NKSG1</name>
    <dbReference type="NCBI Taxonomy" id="1288826"/>
    <lineage>
        <taxon>Bacteria</taxon>
        <taxon>Pseudomonadati</taxon>
        <taxon>Pseudomonadota</taxon>
        <taxon>Gammaproteobacteria</taxon>
        <taxon>Pseudomonadales</taxon>
        <taxon>Marinobacteraceae</taxon>
        <taxon>Marinobacter</taxon>
    </lineage>
</organism>
<dbReference type="InterPro" id="IPR027417">
    <property type="entry name" value="P-loop_NTPase"/>
</dbReference>
<name>M7CTX7_9GAMM</name>
<dbReference type="InterPro" id="IPR011704">
    <property type="entry name" value="ATPase_dyneun-rel_AAA"/>
</dbReference>
<evidence type="ECO:0000313" key="3">
    <source>
        <dbReference type="Proteomes" id="UP000011960"/>
    </source>
</evidence>
<dbReference type="PATRIC" id="fig|1288826.3.peg.457"/>
<accession>M7CTX7</accession>
<keyword evidence="3" id="KW-1185">Reference proteome</keyword>
<dbReference type="SUPFAM" id="SSF52540">
    <property type="entry name" value="P-loop containing nucleoside triphosphate hydrolases"/>
    <property type="match status" value="1"/>
</dbReference>
<evidence type="ECO:0000259" key="1">
    <source>
        <dbReference type="SMART" id="SM00382"/>
    </source>
</evidence>
<comment type="caution">
    <text evidence="2">The sequence shown here is derived from an EMBL/GenBank/DDBJ whole genome shotgun (WGS) entry which is preliminary data.</text>
</comment>
<proteinExistence type="predicted"/>
<dbReference type="OrthoDB" id="9781481at2"/>
<feature type="domain" description="AAA+ ATPase" evidence="1">
    <location>
        <begin position="141"/>
        <end position="519"/>
    </location>
</feature>
<dbReference type="InterPro" id="IPR052934">
    <property type="entry name" value="Methyl-DNA_Rec/Restrict_Enz"/>
</dbReference>
<sequence length="664" mass="75384">MLDSEQIHNELIKLGYDIEPGKNHPSYAYEHYMGNGIYLYVKRRDGSSVQKEPLVFPPMAGKLEREVQNVKGLHLSPTPAKSTSYRKFPKLNGQSQHGYPADIEDTNAIAAVVEIFGRQEAAVSPFPGNTPKLSQESSMRFPLNQILYGPPGTGKTYQTTALAVQIADPEWYRENIDPSASAEGRAALKARFDELVREERIGFTTFHQSFAYEDFIEGIRAETDPETGELRYPVRDGVFKTLCKNADRKVIAHQTISPESLSARAVWKMSLGNSQTAEAGEVFTECLENNYVLLGWGGDADFSGCDDYESVKKRYLERYPAEKQEYAFRAVNTFRNQVKEGDLLVISDGNSRFRAVAEVTGHHRTLEDKPDWFHQARDVKWLQVYENSRPVSELYGSQFTQMTLYKLKPSKLNTSRLLEMVSTETPEEDAPPHVLIIDEINRGNIARIFGELITLLEPSKRAGAPDAQTVTLPYSKEQFSVPSNVFVIGTMNTADKSLAQLDLALRRRFSFMEMLPDPSHLSGVSVYDTPIDMLIDLMNQRIEVLLDSEHQIGHAYFMELANITSESERRIVLKHIFRDKVIPLLQEYFFEDYERIGWVLNDPVKASEHKFITPGTTSVSSRTRQLSDLFPGEIAEHLTDNRFRINEKAFDEPEAYQHIVGTVR</sequence>
<dbReference type="PANTHER" id="PTHR37291">
    <property type="entry name" value="5-METHYLCYTOSINE-SPECIFIC RESTRICTION ENZYME B"/>
    <property type="match status" value="1"/>
</dbReference>
<dbReference type="REBASE" id="119913">
    <property type="entry name" value="MsaNKSG1McrBCP"/>
</dbReference>
<dbReference type="GO" id="GO:0016887">
    <property type="term" value="F:ATP hydrolysis activity"/>
    <property type="evidence" value="ECO:0007669"/>
    <property type="project" value="InterPro"/>
</dbReference>
<dbReference type="PANTHER" id="PTHR37291:SF1">
    <property type="entry name" value="TYPE IV METHYL-DIRECTED RESTRICTION ENZYME ECOKMCRB SUBUNIT"/>
    <property type="match status" value="1"/>
</dbReference>
<dbReference type="eggNOG" id="COG4127">
    <property type="taxonomic scope" value="Bacteria"/>
</dbReference>
<dbReference type="InterPro" id="IPR003593">
    <property type="entry name" value="AAA+_ATPase"/>
</dbReference>
<evidence type="ECO:0000313" key="2">
    <source>
        <dbReference type="EMBL" id="EMP57031.1"/>
    </source>
</evidence>
<dbReference type="Proteomes" id="UP000011960">
    <property type="component" value="Unassembled WGS sequence"/>
</dbReference>
<protein>
    <submittedName>
        <fullName evidence="2">ATPase</fullName>
    </submittedName>
</protein>
<dbReference type="eggNOG" id="COG1401">
    <property type="taxonomic scope" value="Bacteria"/>
</dbReference>